<organism evidence="1 2">
    <name type="scientific">Didymodactylos carnosus</name>
    <dbReference type="NCBI Taxonomy" id="1234261"/>
    <lineage>
        <taxon>Eukaryota</taxon>
        <taxon>Metazoa</taxon>
        <taxon>Spiralia</taxon>
        <taxon>Gnathifera</taxon>
        <taxon>Rotifera</taxon>
        <taxon>Eurotatoria</taxon>
        <taxon>Bdelloidea</taxon>
        <taxon>Philodinida</taxon>
        <taxon>Philodinidae</taxon>
        <taxon>Didymodactylos</taxon>
    </lineage>
</organism>
<comment type="caution">
    <text evidence="1">The sequence shown here is derived from an EMBL/GenBank/DDBJ whole genome shotgun (WGS) entry which is preliminary data.</text>
</comment>
<sequence length="71" mass="7918">MYSLGLDVAMPPFLDGQKQFSTAQANRSQCITKLIQQHNLSRVSAWENVDSVSLFSTFPLLSEEEIGDITL</sequence>
<dbReference type="EMBL" id="CAJOBC010140980">
    <property type="protein sequence ID" value="CAF4645761.1"/>
    <property type="molecule type" value="Genomic_DNA"/>
</dbReference>
<feature type="non-terminal residue" evidence="1">
    <location>
        <position position="1"/>
    </location>
</feature>
<evidence type="ECO:0000313" key="1">
    <source>
        <dbReference type="EMBL" id="CAF4645761.1"/>
    </source>
</evidence>
<proteinExistence type="predicted"/>
<dbReference type="AlphaFoldDB" id="A0A8S2ZM74"/>
<dbReference type="Proteomes" id="UP000681722">
    <property type="component" value="Unassembled WGS sequence"/>
</dbReference>
<name>A0A8S2ZM74_9BILA</name>
<accession>A0A8S2ZM74</accession>
<feature type="non-terminal residue" evidence="1">
    <location>
        <position position="71"/>
    </location>
</feature>
<protein>
    <submittedName>
        <fullName evidence="1">Uncharacterized protein</fullName>
    </submittedName>
</protein>
<gene>
    <name evidence="1" type="ORF">SRO942_LOCUS50263</name>
</gene>
<reference evidence="1" key="1">
    <citation type="submission" date="2021-02" db="EMBL/GenBank/DDBJ databases">
        <authorList>
            <person name="Nowell W R."/>
        </authorList>
    </citation>
    <scope>NUCLEOTIDE SEQUENCE</scope>
</reference>
<evidence type="ECO:0000313" key="2">
    <source>
        <dbReference type="Proteomes" id="UP000681722"/>
    </source>
</evidence>